<evidence type="ECO:0000256" key="1">
    <source>
        <dbReference type="ARBA" id="ARBA00005953"/>
    </source>
</evidence>
<dbReference type="PANTHER" id="PTHR31793">
    <property type="entry name" value="4-HYDROXYBENZOYL-COA THIOESTERASE FAMILY MEMBER"/>
    <property type="match status" value="1"/>
</dbReference>
<organism evidence="3 4">
    <name type="scientific">Vibrio stylophorae</name>
    <dbReference type="NCBI Taxonomy" id="659351"/>
    <lineage>
        <taxon>Bacteria</taxon>
        <taxon>Pseudomonadati</taxon>
        <taxon>Pseudomonadota</taxon>
        <taxon>Gammaproteobacteria</taxon>
        <taxon>Vibrionales</taxon>
        <taxon>Vibrionaceae</taxon>
        <taxon>Vibrio</taxon>
    </lineage>
</organism>
<comment type="caution">
    <text evidence="3">The sequence shown here is derived from an EMBL/GenBank/DDBJ whole genome shotgun (WGS) entry which is preliminary data.</text>
</comment>
<keyword evidence="4" id="KW-1185">Reference proteome</keyword>
<gene>
    <name evidence="3" type="ORF">VST7929_01857</name>
</gene>
<dbReference type="InterPro" id="IPR029069">
    <property type="entry name" value="HotDog_dom_sf"/>
</dbReference>
<evidence type="ECO:0000256" key="2">
    <source>
        <dbReference type="ARBA" id="ARBA00022801"/>
    </source>
</evidence>
<dbReference type="EMBL" id="CAKLDI010000001">
    <property type="protein sequence ID" value="CAH0533975.1"/>
    <property type="molecule type" value="Genomic_DNA"/>
</dbReference>
<dbReference type="InterPro" id="IPR006684">
    <property type="entry name" value="YbgC/YbaW"/>
</dbReference>
<name>A0ABN8DT20_9VIBR</name>
<protein>
    <recommendedName>
        <fullName evidence="5">Acyl-CoA thioesterase</fullName>
    </recommendedName>
</protein>
<dbReference type="PIRSF" id="PIRSF003230">
    <property type="entry name" value="YbgC"/>
    <property type="match status" value="1"/>
</dbReference>
<evidence type="ECO:0008006" key="5">
    <source>
        <dbReference type="Google" id="ProtNLM"/>
    </source>
</evidence>
<evidence type="ECO:0000313" key="4">
    <source>
        <dbReference type="Proteomes" id="UP000838672"/>
    </source>
</evidence>
<dbReference type="PANTHER" id="PTHR31793:SF27">
    <property type="entry name" value="NOVEL THIOESTERASE SUPERFAMILY DOMAIN AND SAPOSIN A-TYPE DOMAIN CONTAINING PROTEIN (0610012H03RIK)"/>
    <property type="match status" value="1"/>
</dbReference>
<dbReference type="Gene3D" id="3.10.129.10">
    <property type="entry name" value="Hotdog Thioesterase"/>
    <property type="match status" value="1"/>
</dbReference>
<evidence type="ECO:0000313" key="3">
    <source>
        <dbReference type="EMBL" id="CAH0533975.1"/>
    </source>
</evidence>
<sequence>MPILSAEVQFVVPFQDADPMGVVWHGNYFRYFEEARRVLMDKMDYGYRQMQASGYLWPIIDTRVKYVRSVPFGTEIRVTADLTEWENRLRVDYRIYDAQTGQCLNKAHTLQVAVEEKTGEMCFMSPDVFRKKLEPYL</sequence>
<comment type="similarity">
    <text evidence="1">Belongs to the 4-hydroxybenzoyl-CoA thioesterase family.</text>
</comment>
<dbReference type="Pfam" id="PF13279">
    <property type="entry name" value="4HBT_2"/>
    <property type="match status" value="1"/>
</dbReference>
<keyword evidence="2" id="KW-0378">Hydrolase</keyword>
<dbReference type="CDD" id="cd00586">
    <property type="entry name" value="4HBT"/>
    <property type="match status" value="1"/>
</dbReference>
<proteinExistence type="inferred from homology"/>
<dbReference type="InterPro" id="IPR050563">
    <property type="entry name" value="4-hydroxybenzoyl-CoA_TE"/>
</dbReference>
<accession>A0ABN8DT20</accession>
<dbReference type="Proteomes" id="UP000838672">
    <property type="component" value="Unassembled WGS sequence"/>
</dbReference>
<dbReference type="SUPFAM" id="SSF54637">
    <property type="entry name" value="Thioesterase/thiol ester dehydrase-isomerase"/>
    <property type="match status" value="1"/>
</dbReference>
<reference evidence="3" key="1">
    <citation type="submission" date="2021-11" db="EMBL/GenBank/DDBJ databases">
        <authorList>
            <person name="Rodrigo-Torres L."/>
            <person name="Arahal R. D."/>
            <person name="Lucena T."/>
        </authorList>
    </citation>
    <scope>NUCLEOTIDE SEQUENCE</scope>
    <source>
        <strain evidence="3">CECT 7929</strain>
    </source>
</reference>